<protein>
    <recommendedName>
        <fullName evidence="10">MBD domain-containing protein</fullName>
    </recommendedName>
</protein>
<dbReference type="InterPro" id="IPR012337">
    <property type="entry name" value="RNaseH-like_sf"/>
</dbReference>
<dbReference type="GO" id="GO:0015074">
    <property type="term" value="P:DNA integration"/>
    <property type="evidence" value="ECO:0007669"/>
    <property type="project" value="UniProtKB-KW"/>
</dbReference>
<dbReference type="GO" id="GO:0003887">
    <property type="term" value="F:DNA-directed DNA polymerase activity"/>
    <property type="evidence" value="ECO:0007669"/>
    <property type="project" value="UniProtKB-KW"/>
</dbReference>
<dbReference type="GO" id="GO:0004519">
    <property type="term" value="F:endonuclease activity"/>
    <property type="evidence" value="ECO:0007669"/>
    <property type="project" value="UniProtKB-KW"/>
</dbReference>
<evidence type="ECO:0000259" key="10">
    <source>
        <dbReference type="Pfam" id="PF01429"/>
    </source>
</evidence>
<dbReference type="Gene3D" id="3.30.890.10">
    <property type="entry name" value="Methyl-cpg-binding Protein 2, Chain A"/>
    <property type="match status" value="1"/>
</dbReference>
<dbReference type="InterPro" id="IPR001739">
    <property type="entry name" value="Methyl_CpG_DNA-bd"/>
</dbReference>
<keyword evidence="5" id="KW-0460">Magnesium</keyword>
<feature type="domain" description="MBD" evidence="10">
    <location>
        <begin position="111"/>
        <end position="171"/>
    </location>
</feature>
<comment type="caution">
    <text evidence="11">The sequence shown here is derived from an EMBL/GenBank/DDBJ whole genome shotgun (WGS) entry which is preliminary data.</text>
</comment>
<dbReference type="GO" id="GO:0003964">
    <property type="term" value="F:RNA-directed DNA polymerase activity"/>
    <property type="evidence" value="ECO:0007669"/>
    <property type="project" value="UniProtKB-KW"/>
</dbReference>
<accession>A0A4Y2J3R9</accession>
<organism evidence="11 12">
    <name type="scientific">Araneus ventricosus</name>
    <name type="common">Orbweaver spider</name>
    <name type="synonym">Epeira ventricosa</name>
    <dbReference type="NCBI Taxonomy" id="182803"/>
    <lineage>
        <taxon>Eukaryota</taxon>
        <taxon>Metazoa</taxon>
        <taxon>Ecdysozoa</taxon>
        <taxon>Arthropoda</taxon>
        <taxon>Chelicerata</taxon>
        <taxon>Arachnida</taxon>
        <taxon>Araneae</taxon>
        <taxon>Araneomorphae</taxon>
        <taxon>Entelegynae</taxon>
        <taxon>Araneoidea</taxon>
        <taxon>Araneidae</taxon>
        <taxon>Araneus</taxon>
    </lineage>
</organism>
<evidence type="ECO:0000313" key="11">
    <source>
        <dbReference type="EMBL" id="GBM83816.1"/>
    </source>
</evidence>
<dbReference type="SUPFAM" id="SSF53098">
    <property type="entry name" value="Ribonuclease H-like"/>
    <property type="match status" value="1"/>
</dbReference>
<dbReference type="Pfam" id="PF01429">
    <property type="entry name" value="MBD"/>
    <property type="match status" value="1"/>
</dbReference>
<evidence type="ECO:0000256" key="9">
    <source>
        <dbReference type="ARBA" id="ARBA00023172"/>
    </source>
</evidence>
<dbReference type="SUPFAM" id="SSF54171">
    <property type="entry name" value="DNA-binding domain"/>
    <property type="match status" value="1"/>
</dbReference>
<keyword evidence="12" id="KW-1185">Reference proteome</keyword>
<dbReference type="OrthoDB" id="6629252at2759"/>
<evidence type="ECO:0000313" key="12">
    <source>
        <dbReference type="Proteomes" id="UP000499080"/>
    </source>
</evidence>
<reference evidence="11 12" key="1">
    <citation type="journal article" date="2019" name="Sci. Rep.">
        <title>Orb-weaving spider Araneus ventricosus genome elucidates the spidroin gene catalogue.</title>
        <authorList>
            <person name="Kono N."/>
            <person name="Nakamura H."/>
            <person name="Ohtoshi R."/>
            <person name="Moran D.A.P."/>
            <person name="Shinohara A."/>
            <person name="Yoshida Y."/>
            <person name="Fujiwara M."/>
            <person name="Mori M."/>
            <person name="Tomita M."/>
            <person name="Arakawa K."/>
        </authorList>
    </citation>
    <scope>NUCLEOTIDE SEQUENCE [LARGE SCALE GENOMIC DNA]</scope>
</reference>
<name>A0A4Y2J3R9_ARAVE</name>
<keyword evidence="7" id="KW-0695">RNA-directed DNA polymerase</keyword>
<keyword evidence="2" id="KW-0479">Metal-binding</keyword>
<evidence type="ECO:0000256" key="6">
    <source>
        <dbReference type="ARBA" id="ARBA00022908"/>
    </source>
</evidence>
<evidence type="ECO:0000256" key="2">
    <source>
        <dbReference type="ARBA" id="ARBA00022723"/>
    </source>
</evidence>
<dbReference type="AlphaFoldDB" id="A0A4Y2J3R9"/>
<dbReference type="PANTHER" id="PTHR42648">
    <property type="entry name" value="TRANSPOSASE, PUTATIVE-RELATED"/>
    <property type="match status" value="1"/>
</dbReference>
<dbReference type="GO" id="GO:0016787">
    <property type="term" value="F:hydrolase activity"/>
    <property type="evidence" value="ECO:0007669"/>
    <property type="project" value="UniProtKB-KW"/>
</dbReference>
<keyword evidence="1" id="KW-0540">Nuclease</keyword>
<dbReference type="GO" id="GO:0046872">
    <property type="term" value="F:metal ion binding"/>
    <property type="evidence" value="ECO:0007669"/>
    <property type="project" value="UniProtKB-KW"/>
</dbReference>
<evidence type="ECO:0000256" key="5">
    <source>
        <dbReference type="ARBA" id="ARBA00022842"/>
    </source>
</evidence>
<evidence type="ECO:0000256" key="4">
    <source>
        <dbReference type="ARBA" id="ARBA00022801"/>
    </source>
</evidence>
<keyword evidence="8" id="KW-0808">Transferase</keyword>
<dbReference type="PANTHER" id="PTHR42648:SF11">
    <property type="entry name" value="TRANSPOSON TY4-P GAG-POL POLYPROTEIN"/>
    <property type="match status" value="1"/>
</dbReference>
<keyword evidence="8" id="KW-0548">Nucleotidyltransferase</keyword>
<dbReference type="GO" id="GO:0006310">
    <property type="term" value="P:DNA recombination"/>
    <property type="evidence" value="ECO:0007669"/>
    <property type="project" value="UniProtKB-KW"/>
</dbReference>
<keyword evidence="4" id="KW-0378">Hydrolase</keyword>
<dbReference type="GO" id="GO:0003677">
    <property type="term" value="F:DNA binding"/>
    <property type="evidence" value="ECO:0007669"/>
    <property type="project" value="InterPro"/>
</dbReference>
<dbReference type="InterPro" id="IPR016177">
    <property type="entry name" value="DNA-bd_dom_sf"/>
</dbReference>
<keyword evidence="6" id="KW-0229">DNA integration</keyword>
<dbReference type="EMBL" id="BGPR01003110">
    <property type="protein sequence ID" value="GBM83816.1"/>
    <property type="molecule type" value="Genomic_DNA"/>
</dbReference>
<keyword evidence="8" id="KW-0239">DNA-directed DNA polymerase</keyword>
<keyword evidence="3" id="KW-0255">Endonuclease</keyword>
<evidence type="ECO:0000256" key="1">
    <source>
        <dbReference type="ARBA" id="ARBA00022722"/>
    </source>
</evidence>
<gene>
    <name evidence="11" type="ORF">AVEN_134519_1</name>
</gene>
<dbReference type="InterPro" id="IPR039537">
    <property type="entry name" value="Retrotran_Ty1/copia-like"/>
</dbReference>
<proteinExistence type="predicted"/>
<keyword evidence="9" id="KW-0233">DNA recombination</keyword>
<evidence type="ECO:0000256" key="8">
    <source>
        <dbReference type="ARBA" id="ARBA00022932"/>
    </source>
</evidence>
<evidence type="ECO:0000256" key="7">
    <source>
        <dbReference type="ARBA" id="ARBA00022918"/>
    </source>
</evidence>
<dbReference type="Proteomes" id="UP000499080">
    <property type="component" value="Unassembled WGS sequence"/>
</dbReference>
<evidence type="ECO:0000256" key="3">
    <source>
        <dbReference type="ARBA" id="ARBA00022759"/>
    </source>
</evidence>
<sequence>MNSVVERYKRTIIEGVRALLHESKLPKNLGAEFVNTQNYLRNRFPHKALKGKAPLIVWSDKKFSVRHFQRIGCVAYIFMPKRYRNKLETNAQKDFEFSSNETSIPKPSDKTEYDWKRVCVTRQKGKTKGRIDAYYYPEAKVRLRSNNEVKKCCESKGIDYNPDKFYFSPKLILNDNEPNAIGTQSDEFSTDVEDIPDSEAHLVDIKIPNNFKESQNVSERENCCIATKEEI</sequence>